<sequence>MSRDYAKTPRPKHPNSIPSWAWLLAGLTIGLFVALLVYINDFTASSNKSAVKDAFSDIVNTTTDNVKQLKKQSTAITKQSDSKNTKPRFDFYTILPELEVTVPDEELQQTTSTKGSKKTQPIAPLMLQAGSFRKFDSADKLKATLALQGISAKIQTITKTNGDKWHRVQVGPIRDLNILNTTRHRLRKMGIASIVVKQKT</sequence>
<evidence type="ECO:0000259" key="2">
    <source>
        <dbReference type="PROSITE" id="PS51724"/>
    </source>
</evidence>
<organism evidence="3">
    <name type="scientific">hydrothermal vent metagenome</name>
    <dbReference type="NCBI Taxonomy" id="652676"/>
    <lineage>
        <taxon>unclassified sequences</taxon>
        <taxon>metagenomes</taxon>
        <taxon>ecological metagenomes</taxon>
    </lineage>
</organism>
<dbReference type="Gene3D" id="3.30.70.1070">
    <property type="entry name" value="Sporulation related repeat"/>
    <property type="match status" value="1"/>
</dbReference>
<keyword evidence="1" id="KW-0812">Transmembrane</keyword>
<dbReference type="SUPFAM" id="SSF110997">
    <property type="entry name" value="Sporulation related repeat"/>
    <property type="match status" value="1"/>
</dbReference>
<gene>
    <name evidence="3" type="ORF">MNBD_GAMMA23-2248</name>
</gene>
<protein>
    <recommendedName>
        <fullName evidence="2">SPOR domain-containing protein</fullName>
    </recommendedName>
</protein>
<dbReference type="InterPro" id="IPR007730">
    <property type="entry name" value="SPOR-like_dom"/>
</dbReference>
<reference evidence="3" key="1">
    <citation type="submission" date="2018-06" db="EMBL/GenBank/DDBJ databases">
        <authorList>
            <person name="Zhirakovskaya E."/>
        </authorList>
    </citation>
    <scope>NUCLEOTIDE SEQUENCE</scope>
</reference>
<evidence type="ECO:0000313" key="3">
    <source>
        <dbReference type="EMBL" id="VAW91189.1"/>
    </source>
</evidence>
<proteinExistence type="predicted"/>
<keyword evidence="1" id="KW-0472">Membrane</keyword>
<dbReference type="PROSITE" id="PS51724">
    <property type="entry name" value="SPOR"/>
    <property type="match status" value="1"/>
</dbReference>
<feature type="domain" description="SPOR" evidence="2">
    <location>
        <begin position="119"/>
        <end position="199"/>
    </location>
</feature>
<keyword evidence="1" id="KW-1133">Transmembrane helix</keyword>
<name>A0A3B0ZYZ9_9ZZZZ</name>
<dbReference type="PANTHER" id="PTHR38687">
    <property type="entry name" value="CELL DIVISION PROTEIN DEDD-RELATED"/>
    <property type="match status" value="1"/>
</dbReference>
<dbReference type="InterPro" id="IPR036680">
    <property type="entry name" value="SPOR-like_sf"/>
</dbReference>
<dbReference type="Pfam" id="PF05036">
    <property type="entry name" value="SPOR"/>
    <property type="match status" value="1"/>
</dbReference>
<dbReference type="InterPro" id="IPR052521">
    <property type="entry name" value="Cell_div_SPOR-domain"/>
</dbReference>
<feature type="transmembrane region" description="Helical" evidence="1">
    <location>
        <begin position="20"/>
        <end position="39"/>
    </location>
</feature>
<dbReference type="GO" id="GO:0042834">
    <property type="term" value="F:peptidoglycan binding"/>
    <property type="evidence" value="ECO:0007669"/>
    <property type="project" value="InterPro"/>
</dbReference>
<accession>A0A3B0ZYZ9</accession>
<dbReference type="EMBL" id="UOFT01000005">
    <property type="protein sequence ID" value="VAW91189.1"/>
    <property type="molecule type" value="Genomic_DNA"/>
</dbReference>
<evidence type="ECO:0000256" key="1">
    <source>
        <dbReference type="SAM" id="Phobius"/>
    </source>
</evidence>
<dbReference type="AlphaFoldDB" id="A0A3B0ZYZ9"/>